<dbReference type="Proteomes" id="UP000316855">
    <property type="component" value="Chromosome"/>
</dbReference>
<dbReference type="RefSeq" id="WP_145225497.1">
    <property type="nucleotide sequence ID" value="NZ_CP036343.1"/>
</dbReference>
<keyword evidence="2" id="KW-1185">Reference proteome</keyword>
<proteinExistence type="predicted"/>
<organism evidence="1 2">
    <name type="scientific">Gimesia algae</name>
    <dbReference type="NCBI Taxonomy" id="2527971"/>
    <lineage>
        <taxon>Bacteria</taxon>
        <taxon>Pseudomonadati</taxon>
        <taxon>Planctomycetota</taxon>
        <taxon>Planctomycetia</taxon>
        <taxon>Planctomycetales</taxon>
        <taxon>Planctomycetaceae</taxon>
        <taxon>Gimesia</taxon>
    </lineage>
</organism>
<gene>
    <name evidence="1" type="ORF">Pan161_15480</name>
</gene>
<reference evidence="1 2" key="1">
    <citation type="submission" date="2019-02" db="EMBL/GenBank/DDBJ databases">
        <title>Deep-cultivation of Planctomycetes and their phenomic and genomic characterization uncovers novel biology.</title>
        <authorList>
            <person name="Wiegand S."/>
            <person name="Jogler M."/>
            <person name="Boedeker C."/>
            <person name="Pinto D."/>
            <person name="Vollmers J."/>
            <person name="Rivas-Marin E."/>
            <person name="Kohn T."/>
            <person name="Peeters S.H."/>
            <person name="Heuer A."/>
            <person name="Rast P."/>
            <person name="Oberbeckmann S."/>
            <person name="Bunk B."/>
            <person name="Jeske O."/>
            <person name="Meyerdierks A."/>
            <person name="Storesund J.E."/>
            <person name="Kallscheuer N."/>
            <person name="Luecker S."/>
            <person name="Lage O.M."/>
            <person name="Pohl T."/>
            <person name="Merkel B.J."/>
            <person name="Hornburger P."/>
            <person name="Mueller R.-W."/>
            <person name="Bruemmer F."/>
            <person name="Labrenz M."/>
            <person name="Spormann A.M."/>
            <person name="Op den Camp H."/>
            <person name="Overmann J."/>
            <person name="Amann R."/>
            <person name="Jetten M.S.M."/>
            <person name="Mascher T."/>
            <person name="Medema M.H."/>
            <person name="Devos D.P."/>
            <person name="Kaster A.-K."/>
            <person name="Ovreas L."/>
            <person name="Rohde M."/>
            <person name="Galperin M.Y."/>
            <person name="Jogler C."/>
        </authorList>
    </citation>
    <scope>NUCLEOTIDE SEQUENCE [LARGE SCALE GENOMIC DNA]</scope>
    <source>
        <strain evidence="1 2">Pan161</strain>
    </source>
</reference>
<name>A0A517VA89_9PLAN</name>
<dbReference type="AlphaFoldDB" id="A0A517VA89"/>
<protein>
    <submittedName>
        <fullName evidence="1">Uncharacterized protein</fullName>
    </submittedName>
</protein>
<accession>A0A517VA89</accession>
<evidence type="ECO:0000313" key="1">
    <source>
        <dbReference type="EMBL" id="QDT89915.1"/>
    </source>
</evidence>
<sequence>MKSTRSRDLWWHAHNRYFNQLCEERAEPRVSVQAQIAQARAAFSADGNREGGHGADSIGIVYKAAFKPGVAEAQVALQR</sequence>
<dbReference type="KEGG" id="gax:Pan161_15480"/>
<dbReference type="EMBL" id="CP036343">
    <property type="protein sequence ID" value="QDT89915.1"/>
    <property type="molecule type" value="Genomic_DNA"/>
</dbReference>
<evidence type="ECO:0000313" key="2">
    <source>
        <dbReference type="Proteomes" id="UP000316855"/>
    </source>
</evidence>